<keyword evidence="2 3" id="KW-0378">Hydrolase</keyword>
<keyword evidence="5" id="KW-1185">Reference proteome</keyword>
<comment type="caution">
    <text evidence="4">The sequence shown here is derived from an EMBL/GenBank/DDBJ whole genome shotgun (WGS) entry which is preliminary data.</text>
</comment>
<dbReference type="PANTHER" id="PTHR11067:SF9">
    <property type="entry name" value="INOSINE TRIPHOSPHATE PYROPHOSPHATASE"/>
    <property type="match status" value="1"/>
</dbReference>
<dbReference type="GeneID" id="96867127"/>
<dbReference type="EMBL" id="AWQU01000089">
    <property type="protein sequence ID" value="KFB07211.1"/>
    <property type="molecule type" value="Genomic_DNA"/>
</dbReference>
<dbReference type="GO" id="GO:0009143">
    <property type="term" value="P:nucleoside triphosphate catabolic process"/>
    <property type="evidence" value="ECO:0007669"/>
    <property type="project" value="InterPro"/>
</dbReference>
<dbReference type="Proteomes" id="UP000028523">
    <property type="component" value="Unassembled WGS sequence"/>
</dbReference>
<dbReference type="Pfam" id="PF01725">
    <property type="entry name" value="Ham1p_like"/>
    <property type="match status" value="1"/>
</dbReference>
<proteinExistence type="inferred from homology"/>
<gene>
    <name evidence="4" type="ORF">P271_35</name>
</gene>
<dbReference type="NCBIfam" id="TIGR00042">
    <property type="entry name" value="RdgB/HAM1 family non-canonical purine NTP pyrophosphatase"/>
    <property type="match status" value="1"/>
</dbReference>
<comment type="similarity">
    <text evidence="1 3">Belongs to the HAM1 NTPase family.</text>
</comment>
<accession>A0A084U2M5</accession>
<protein>
    <submittedName>
        <fullName evidence="4">DITP/XTP pyrophosphatase</fullName>
    </submittedName>
</protein>
<dbReference type="InterPro" id="IPR002637">
    <property type="entry name" value="RdgB/HAM1"/>
</dbReference>
<evidence type="ECO:0000256" key="2">
    <source>
        <dbReference type="ARBA" id="ARBA00022801"/>
    </source>
</evidence>
<dbReference type="RefSeq" id="WP_004024748.1">
    <property type="nucleotide sequence ID" value="NZ_AWQU01000089.1"/>
</dbReference>
<dbReference type="PANTHER" id="PTHR11067">
    <property type="entry name" value="INOSINE TRIPHOSPHATE PYROPHOSPHATASE/HAM1 PROTEIN"/>
    <property type="match status" value="1"/>
</dbReference>
<dbReference type="CDD" id="cd00515">
    <property type="entry name" value="HAM1"/>
    <property type="match status" value="1"/>
</dbReference>
<evidence type="ECO:0000256" key="1">
    <source>
        <dbReference type="ARBA" id="ARBA00008023"/>
    </source>
</evidence>
<evidence type="ECO:0000313" key="5">
    <source>
        <dbReference type="Proteomes" id="UP000028523"/>
    </source>
</evidence>
<sequence>MKKIIYICSTNQNKINEINSFFENHKLDFQIFKSPVDISGIVENGDSFYENAKIKALFLAEKINYSEYVLADDSGLCVMSLNNFPGINSARFSVDGRFDYEIKNDYLLNAVRNKDNAAKFICSLVLVDKNGRIHNFESHCNGRLRRNISPSKNGFGFDPIFFSDEVNKFFSDLSIEEKNKYSHRGKALKLLVDYFKDKNSIY</sequence>
<dbReference type="Gene3D" id="3.90.950.10">
    <property type="match status" value="1"/>
</dbReference>
<dbReference type="SUPFAM" id="SSF52972">
    <property type="entry name" value="ITPase-like"/>
    <property type="match status" value="1"/>
</dbReference>
<evidence type="ECO:0000256" key="3">
    <source>
        <dbReference type="RuleBase" id="RU003781"/>
    </source>
</evidence>
<dbReference type="GO" id="GO:0047429">
    <property type="term" value="F:nucleoside triphosphate diphosphatase activity"/>
    <property type="evidence" value="ECO:0007669"/>
    <property type="project" value="InterPro"/>
</dbReference>
<reference evidence="4 5" key="1">
    <citation type="journal article" date="2014" name="PLoS ONE">
        <title>Reduction of Hydrogen Peroxide Accumulation and Toxicity by a Catalase from Mycoplasma iowae.</title>
        <authorList>
            <person name="Pritchard R.E."/>
            <person name="Prassinos A.J."/>
            <person name="Osborne J.D."/>
            <person name="Raviv Z."/>
            <person name="Balish M.F."/>
        </authorList>
    </citation>
    <scope>NUCLEOTIDE SEQUENCE [LARGE SCALE GENOMIC DNA]</scope>
    <source>
        <strain evidence="4 5">DK-CPA</strain>
    </source>
</reference>
<evidence type="ECO:0000313" key="4">
    <source>
        <dbReference type="EMBL" id="KFB07211.1"/>
    </source>
</evidence>
<organism evidence="4 5">
    <name type="scientific">Malacoplasma iowae DK-CPA</name>
    <dbReference type="NCBI Taxonomy" id="1394179"/>
    <lineage>
        <taxon>Bacteria</taxon>
        <taxon>Bacillati</taxon>
        <taxon>Mycoplasmatota</taxon>
        <taxon>Mycoplasmoidales</taxon>
        <taxon>Mycoplasmoidaceae</taxon>
        <taxon>Malacoplasma</taxon>
    </lineage>
</organism>
<name>A0A084U2M5_MALIO</name>
<dbReference type="GO" id="GO:0005829">
    <property type="term" value="C:cytosol"/>
    <property type="evidence" value="ECO:0007669"/>
    <property type="project" value="TreeGrafter"/>
</dbReference>
<dbReference type="InterPro" id="IPR029001">
    <property type="entry name" value="ITPase-like_fam"/>
</dbReference>
<dbReference type="AlphaFoldDB" id="A0A084U2M5"/>